<evidence type="ECO:0000256" key="2">
    <source>
        <dbReference type="ARBA" id="ARBA00023235"/>
    </source>
</evidence>
<comment type="similarity">
    <text evidence="1">Belongs to the PrpF family.</text>
</comment>
<dbReference type="PANTHER" id="PTHR43709:SF3">
    <property type="entry name" value="ISOMERASE YBHH-RELATED"/>
    <property type="match status" value="1"/>
</dbReference>
<gene>
    <name evidence="3" type="ORF">F6X42_24175</name>
</gene>
<accession>A0ABR7PTG0</accession>
<comment type="caution">
    <text evidence="3">The sequence shown here is derived from an EMBL/GenBank/DDBJ whole genome shotgun (WGS) entry which is preliminary data.</text>
</comment>
<dbReference type="InterPro" id="IPR007400">
    <property type="entry name" value="PrpF-like"/>
</dbReference>
<evidence type="ECO:0000313" key="4">
    <source>
        <dbReference type="Proteomes" id="UP000736373"/>
    </source>
</evidence>
<dbReference type="Proteomes" id="UP000736373">
    <property type="component" value="Unassembled WGS sequence"/>
</dbReference>
<name>A0ABR7PTG0_9BURK</name>
<dbReference type="Pfam" id="PF04303">
    <property type="entry name" value="PrpF"/>
    <property type="match status" value="1"/>
</dbReference>
<dbReference type="NCBIfam" id="NF033377">
    <property type="entry name" value="OMA_tautomer"/>
    <property type="match status" value="1"/>
</dbReference>
<dbReference type="SUPFAM" id="SSF54506">
    <property type="entry name" value="Diaminopimelate epimerase-like"/>
    <property type="match status" value="2"/>
</dbReference>
<organism evidence="3 4">
    <name type="scientific">Paraburkholderia podalyriae</name>
    <dbReference type="NCBI Taxonomy" id="1938811"/>
    <lineage>
        <taxon>Bacteria</taxon>
        <taxon>Pseudomonadati</taxon>
        <taxon>Pseudomonadota</taxon>
        <taxon>Betaproteobacteria</taxon>
        <taxon>Burkholderiales</taxon>
        <taxon>Burkholderiaceae</taxon>
        <taxon>Paraburkholderia</taxon>
    </lineage>
</organism>
<reference evidence="3 4" key="1">
    <citation type="submission" date="2019-09" db="EMBL/GenBank/DDBJ databases">
        <title>Paraburkholderia podalyriae sp. nov., A South African Podalyria-associated rhizobium.</title>
        <authorList>
            <person name="Mavima L."/>
            <person name="Beukes C.W."/>
            <person name="Palmer M."/>
            <person name="De Meyer S.E."/>
            <person name="James E.K."/>
            <person name="Maluk M."/>
            <person name="Avontuur J.R."/>
            <person name="Chan W.Y."/>
            <person name="Venter S.N."/>
            <person name="Steenkamp E.T."/>
        </authorList>
    </citation>
    <scope>NUCLEOTIDE SEQUENCE [LARGE SCALE GENOMIC DNA]</scope>
    <source>
        <strain evidence="3 4">WC7.3b</strain>
    </source>
</reference>
<dbReference type="PANTHER" id="PTHR43709">
    <property type="entry name" value="ACONITATE ISOMERASE-RELATED"/>
    <property type="match status" value="1"/>
</dbReference>
<dbReference type="GO" id="GO:0016853">
    <property type="term" value="F:isomerase activity"/>
    <property type="evidence" value="ECO:0007669"/>
    <property type="project" value="UniProtKB-KW"/>
</dbReference>
<protein>
    <submittedName>
        <fullName evidence="3">4-oxalomesaconate tautomerase</fullName>
        <ecNumber evidence="3">5.3.2.8</ecNumber>
    </submittedName>
</protein>
<proteinExistence type="inferred from homology"/>
<dbReference type="RefSeq" id="WP_187636561.1">
    <property type="nucleotide sequence ID" value="NZ_VZQQ01000021.1"/>
</dbReference>
<dbReference type="EC" id="5.3.2.8" evidence="3"/>
<keyword evidence="2 3" id="KW-0413">Isomerase</keyword>
<dbReference type="InterPro" id="IPR047687">
    <property type="entry name" value="OMA_tautomer-like"/>
</dbReference>
<evidence type="ECO:0000313" key="3">
    <source>
        <dbReference type="EMBL" id="MBC8749563.1"/>
    </source>
</evidence>
<dbReference type="EMBL" id="VZQQ01000021">
    <property type="protein sequence ID" value="MBC8749563.1"/>
    <property type="molecule type" value="Genomic_DNA"/>
</dbReference>
<sequence>MHAQTRIPLAVLRGGTSKGLFFLASDLPADPALRDRVLLAAMGSPDPRQIDGMGGANPLTSKVAIVSKSTRPDAQIDYLFAQVVVDEARVDYGQNCGNVLAGVGPFAIERGLVPVAGDTTQVTIHMVNTGQVAVATIETPDGMVRYDGEVSIDGVPGTAAPIPLIFRDTEGSTCGALFPTGQRRDVVDGVPVTCIDNGMPLVLMRAADLGVTGDESCAELEANTALTSRIEAIRRALGPRLNLGDVAARTVPKMGIVSAPRHGGAIHTRCFIPHRCHSSIGVLAAVSVATAAALPGSVCEGLATVADGASPVLAIEHPTGAFDVQLHFGHAADGTLEVTGAGLLRTARWLLDGTVSIPRAIWSGHDTNTRTQMEVAA</sequence>
<keyword evidence="4" id="KW-1185">Reference proteome</keyword>
<dbReference type="Gene3D" id="3.10.310.10">
    <property type="entry name" value="Diaminopimelate Epimerase, Chain A, domain 1"/>
    <property type="match status" value="2"/>
</dbReference>
<evidence type="ECO:0000256" key="1">
    <source>
        <dbReference type="ARBA" id="ARBA00007673"/>
    </source>
</evidence>